<keyword evidence="3" id="KW-0677">Repeat</keyword>
<dbReference type="PANTHER" id="PTHR19338:SF75">
    <property type="entry name" value="OS08G0170100 PROTEIN"/>
    <property type="match status" value="1"/>
</dbReference>
<evidence type="ECO:0000313" key="8">
    <source>
        <dbReference type="EMBL" id="GJN37949.1"/>
    </source>
</evidence>
<reference evidence="8" key="2">
    <citation type="submission" date="2021-12" db="EMBL/GenBank/DDBJ databases">
        <title>Resequencing data analysis of finger millet.</title>
        <authorList>
            <person name="Hatakeyama M."/>
            <person name="Aluri S."/>
            <person name="Balachadran M.T."/>
            <person name="Sivarajan S.R."/>
            <person name="Poveda L."/>
            <person name="Shimizu-Inatsugi R."/>
            <person name="Schlapbach R."/>
            <person name="Sreeman S.M."/>
            <person name="Shimizu K.K."/>
        </authorList>
    </citation>
    <scope>NUCLEOTIDE SEQUENCE</scope>
</reference>
<evidence type="ECO:0000256" key="1">
    <source>
        <dbReference type="ARBA" id="ARBA00008894"/>
    </source>
</evidence>
<evidence type="ECO:0000256" key="5">
    <source>
        <dbReference type="ARBA" id="ARBA00022821"/>
    </source>
</evidence>
<gene>
    <name evidence="8" type="primary">gb26950</name>
    <name evidence="8" type="ORF">PR202_gb26950</name>
</gene>
<comment type="caution">
    <text evidence="8">The sequence shown here is derived from an EMBL/GenBank/DDBJ whole genome shotgun (WGS) entry which is preliminary data.</text>
</comment>
<dbReference type="AlphaFoldDB" id="A0AAV5FQI1"/>
<dbReference type="GO" id="GO:0006952">
    <property type="term" value="P:defense response"/>
    <property type="evidence" value="ECO:0007669"/>
    <property type="project" value="UniProtKB-KW"/>
</dbReference>
<dbReference type="EMBL" id="BQKI01000095">
    <property type="protein sequence ID" value="GJN37949.1"/>
    <property type="molecule type" value="Genomic_DNA"/>
</dbReference>
<keyword evidence="4" id="KW-0547">Nucleotide-binding</keyword>
<protein>
    <recommendedName>
        <fullName evidence="7">Disease resistance N-terminal domain-containing protein</fullName>
    </recommendedName>
</protein>
<dbReference type="GO" id="GO:0000166">
    <property type="term" value="F:nucleotide binding"/>
    <property type="evidence" value="ECO:0007669"/>
    <property type="project" value="UniProtKB-KW"/>
</dbReference>
<dbReference type="PANTHER" id="PTHR19338">
    <property type="entry name" value="TRANSLOCASE OF INNER MITOCHONDRIAL MEMBRANE 13 HOMOLOG"/>
    <property type="match status" value="1"/>
</dbReference>
<evidence type="ECO:0000256" key="2">
    <source>
        <dbReference type="ARBA" id="ARBA00022614"/>
    </source>
</evidence>
<feature type="region of interest" description="Disordered" evidence="6">
    <location>
        <begin position="82"/>
        <end position="119"/>
    </location>
</feature>
<keyword evidence="9" id="KW-1185">Reference proteome</keyword>
<evidence type="ECO:0000256" key="3">
    <source>
        <dbReference type="ARBA" id="ARBA00022737"/>
    </source>
</evidence>
<feature type="domain" description="Disease resistance N-terminal" evidence="7">
    <location>
        <begin position="1"/>
        <end position="75"/>
    </location>
</feature>
<dbReference type="Gene3D" id="1.20.5.4130">
    <property type="match status" value="1"/>
</dbReference>
<accession>A0AAV5FQI1</accession>
<dbReference type="InterPro" id="IPR041118">
    <property type="entry name" value="Rx_N"/>
</dbReference>
<evidence type="ECO:0000313" key="9">
    <source>
        <dbReference type="Proteomes" id="UP001054889"/>
    </source>
</evidence>
<evidence type="ECO:0000259" key="7">
    <source>
        <dbReference type="Pfam" id="PF18052"/>
    </source>
</evidence>
<keyword evidence="5" id="KW-0611">Plant defense</keyword>
<name>A0AAV5FQI1_ELECO</name>
<proteinExistence type="inferred from homology"/>
<sequence length="119" mass="13175">MTPLIEKLGHLLASELNLEKSVRKDVATLERELKVMYVKLREVSEVRPDRIDEGTKLWAADVRELSYDMADAIDVWGRLAPPTPGSVGSSTERLGCSPRASSCTKSPTPLEMPRIAPRS</sequence>
<organism evidence="8 9">
    <name type="scientific">Eleusine coracana subsp. coracana</name>
    <dbReference type="NCBI Taxonomy" id="191504"/>
    <lineage>
        <taxon>Eukaryota</taxon>
        <taxon>Viridiplantae</taxon>
        <taxon>Streptophyta</taxon>
        <taxon>Embryophyta</taxon>
        <taxon>Tracheophyta</taxon>
        <taxon>Spermatophyta</taxon>
        <taxon>Magnoliopsida</taxon>
        <taxon>Liliopsida</taxon>
        <taxon>Poales</taxon>
        <taxon>Poaceae</taxon>
        <taxon>PACMAD clade</taxon>
        <taxon>Chloridoideae</taxon>
        <taxon>Cynodonteae</taxon>
        <taxon>Eleusininae</taxon>
        <taxon>Eleusine</taxon>
    </lineage>
</organism>
<evidence type="ECO:0000256" key="6">
    <source>
        <dbReference type="SAM" id="MobiDB-lite"/>
    </source>
</evidence>
<reference evidence="8" key="1">
    <citation type="journal article" date="2018" name="DNA Res.">
        <title>Multiple hybrid de novo genome assembly of finger millet, an orphan allotetraploid crop.</title>
        <authorList>
            <person name="Hatakeyama M."/>
            <person name="Aluri S."/>
            <person name="Balachadran M.T."/>
            <person name="Sivarajan S.R."/>
            <person name="Patrignani A."/>
            <person name="Gruter S."/>
            <person name="Poveda L."/>
            <person name="Shimizu-Inatsugi R."/>
            <person name="Baeten J."/>
            <person name="Francoijs K.J."/>
            <person name="Nataraja K.N."/>
            <person name="Reddy Y.A.N."/>
            <person name="Phadnis S."/>
            <person name="Ravikumar R.L."/>
            <person name="Schlapbach R."/>
            <person name="Sreeman S.M."/>
            <person name="Shimizu K.K."/>
        </authorList>
    </citation>
    <scope>NUCLEOTIDE SEQUENCE</scope>
</reference>
<keyword evidence="2" id="KW-0433">Leucine-rich repeat</keyword>
<dbReference type="Pfam" id="PF18052">
    <property type="entry name" value="Rx_N"/>
    <property type="match status" value="1"/>
</dbReference>
<evidence type="ECO:0000256" key="4">
    <source>
        <dbReference type="ARBA" id="ARBA00022741"/>
    </source>
</evidence>
<comment type="similarity">
    <text evidence="1">Belongs to the disease resistance NB-LRR family.</text>
</comment>
<dbReference type="Proteomes" id="UP001054889">
    <property type="component" value="Unassembled WGS sequence"/>
</dbReference>